<dbReference type="Gene3D" id="1.20.58.520">
    <property type="entry name" value="Amidohydrolase"/>
    <property type="match status" value="1"/>
</dbReference>
<evidence type="ECO:0000259" key="2">
    <source>
        <dbReference type="Pfam" id="PF01979"/>
    </source>
</evidence>
<dbReference type="InterPro" id="IPR006680">
    <property type="entry name" value="Amidohydro-rel"/>
</dbReference>
<dbReference type="SUPFAM" id="SSF51556">
    <property type="entry name" value="Metallo-dependent hydrolases"/>
    <property type="match status" value="1"/>
</dbReference>
<dbReference type="Pfam" id="PF01979">
    <property type="entry name" value="Amidohydro_1"/>
    <property type="match status" value="1"/>
</dbReference>
<evidence type="ECO:0000256" key="1">
    <source>
        <dbReference type="SAM" id="Phobius"/>
    </source>
</evidence>
<accession>A0A067MS12</accession>
<name>A0A067MS12_BOTB1</name>
<keyword evidence="1" id="KW-0472">Membrane</keyword>
<dbReference type="Gene3D" id="3.30.110.90">
    <property type="entry name" value="Amidohydrolase"/>
    <property type="match status" value="1"/>
</dbReference>
<protein>
    <recommendedName>
        <fullName evidence="2">Amidohydrolase-related domain-containing protein</fullName>
    </recommendedName>
</protein>
<dbReference type="InParanoid" id="A0A067MS12"/>
<dbReference type="Gene3D" id="2.30.40.10">
    <property type="entry name" value="Urease, subunit C, domain 1"/>
    <property type="match status" value="1"/>
</dbReference>
<dbReference type="SUPFAM" id="SSF82171">
    <property type="entry name" value="DPP6 N-terminal domain-like"/>
    <property type="match status" value="1"/>
</dbReference>
<keyword evidence="1" id="KW-1133">Transmembrane helix</keyword>
<keyword evidence="4" id="KW-1185">Reference proteome</keyword>
<evidence type="ECO:0000313" key="4">
    <source>
        <dbReference type="Proteomes" id="UP000027195"/>
    </source>
</evidence>
<dbReference type="Gene3D" id="3.40.50.10910">
    <property type="entry name" value="Amidohydrolase"/>
    <property type="match status" value="1"/>
</dbReference>
<evidence type="ECO:0000313" key="3">
    <source>
        <dbReference type="EMBL" id="KDQ18538.1"/>
    </source>
</evidence>
<feature type="transmembrane region" description="Helical" evidence="1">
    <location>
        <begin position="40"/>
        <end position="59"/>
    </location>
</feature>
<dbReference type="SUPFAM" id="SSF51338">
    <property type="entry name" value="Composite domain of metallo-dependent hydrolases"/>
    <property type="match status" value="1"/>
</dbReference>
<dbReference type="InterPro" id="IPR011659">
    <property type="entry name" value="WD40"/>
</dbReference>
<organism evidence="3 4">
    <name type="scientific">Botryobasidium botryosum (strain FD-172 SS1)</name>
    <dbReference type="NCBI Taxonomy" id="930990"/>
    <lineage>
        <taxon>Eukaryota</taxon>
        <taxon>Fungi</taxon>
        <taxon>Dikarya</taxon>
        <taxon>Basidiomycota</taxon>
        <taxon>Agaricomycotina</taxon>
        <taxon>Agaricomycetes</taxon>
        <taxon>Cantharellales</taxon>
        <taxon>Botryobasidiaceae</taxon>
        <taxon>Botryobasidium</taxon>
    </lineage>
</organism>
<dbReference type="PANTHER" id="PTHR43135:SF3">
    <property type="entry name" value="ALPHA-D-RIBOSE 1-METHYLPHOSPHONATE 5-TRIPHOSPHATE DIPHOSPHATASE"/>
    <property type="match status" value="1"/>
</dbReference>
<gene>
    <name evidence="3" type="ORF">BOTBODRAFT_52531</name>
</gene>
<dbReference type="Proteomes" id="UP000027195">
    <property type="component" value="Unassembled WGS sequence"/>
</dbReference>
<dbReference type="Pfam" id="PF07676">
    <property type="entry name" value="PD40"/>
    <property type="match status" value="1"/>
</dbReference>
<proteinExistence type="predicted"/>
<dbReference type="InterPro" id="IPR051781">
    <property type="entry name" value="Metallo-dep_Hydrolase"/>
</dbReference>
<dbReference type="InterPro" id="IPR032466">
    <property type="entry name" value="Metal_Hydrolase"/>
</dbReference>
<feature type="domain" description="Amidohydrolase-related" evidence="2">
    <location>
        <begin position="1210"/>
        <end position="1261"/>
    </location>
</feature>
<dbReference type="STRING" id="930990.A0A067MS12"/>
<dbReference type="GO" id="GO:0016810">
    <property type="term" value="F:hydrolase activity, acting on carbon-nitrogen (but not peptide) bonds"/>
    <property type="evidence" value="ECO:0007669"/>
    <property type="project" value="InterPro"/>
</dbReference>
<reference evidence="4" key="1">
    <citation type="journal article" date="2014" name="Proc. Natl. Acad. Sci. U.S.A.">
        <title>Extensive sampling of basidiomycete genomes demonstrates inadequacy of the white-rot/brown-rot paradigm for wood decay fungi.</title>
        <authorList>
            <person name="Riley R."/>
            <person name="Salamov A.A."/>
            <person name="Brown D.W."/>
            <person name="Nagy L.G."/>
            <person name="Floudas D."/>
            <person name="Held B.W."/>
            <person name="Levasseur A."/>
            <person name="Lombard V."/>
            <person name="Morin E."/>
            <person name="Otillar R."/>
            <person name="Lindquist E.A."/>
            <person name="Sun H."/>
            <person name="LaButti K.M."/>
            <person name="Schmutz J."/>
            <person name="Jabbour D."/>
            <person name="Luo H."/>
            <person name="Baker S.E."/>
            <person name="Pisabarro A.G."/>
            <person name="Walton J.D."/>
            <person name="Blanchette R.A."/>
            <person name="Henrissat B."/>
            <person name="Martin F."/>
            <person name="Cullen D."/>
            <person name="Hibbett D.S."/>
            <person name="Grigoriev I.V."/>
        </authorList>
    </citation>
    <scope>NUCLEOTIDE SEQUENCE [LARGE SCALE GENOMIC DNA]</scope>
    <source>
        <strain evidence="4">FD-172 SS1</strain>
    </source>
</reference>
<keyword evidence="1" id="KW-0812">Transmembrane</keyword>
<dbReference type="OrthoDB" id="194468at2759"/>
<dbReference type="InterPro" id="IPR011059">
    <property type="entry name" value="Metal-dep_hydrolase_composite"/>
</dbReference>
<dbReference type="EMBL" id="KL198021">
    <property type="protein sequence ID" value="KDQ18538.1"/>
    <property type="molecule type" value="Genomic_DNA"/>
</dbReference>
<sequence>MALSSLKETRQEATSMETAQAIPARASARRFANLAARERVRLVVIGLISLYVVCTASSVRRAFAKLAGWNVRTVCDRILGAVEEKDPAFGWKDDVWPYRQPMPWDISTDYEYARKVEYEVTEGTWLRLDVHPKSGEIVFDMLGDLYCLPASEKMQQSRDEPYRAHPILLGIPHDSDPRFSPSGDRLVFRSDAELGVENIWVIPWTGCADMNLRKGTRHDKTEYVGGGEKETRLREEGRFLARRITNETWRWVSDAHFHPSGRTVIATKWYTSWRTIPAGEGWQYDVPPPSSHTQPAEEQIQIKPDSGKRLLGRNLPLGWTPNQYGDQQVGREQFIWKDDDMVIYSMNVVDTNGVYEYSKNVHKGIYAIFSKNLTTGRTETLVDATPGGASRPILSRDERTLAFVRRSGEKQVLVLKDLVSGTLQHIWSELTYDLSVISAPMGTYPSFAFTPTDSAIIIWASGALWHVPLSVNTLGERVAGGTPWKLNWKAKVEKRIAATHRPETDLVAEETKDEGRHRAFKELVVDETGTRVAFQAAGVTYVQDISIGSSASGASSVTEPSKVPVSDPSLSYYSPSFVPHLPHLVLHSRWSTRDFTAFELSSLASGKAYPVTGLPLGRYHAPVLCQCKGQNRRIAFARLGGDLLTGNIVATAGAGIYIGDIVLPAEETDQSIFGHAADPLEIRNIQLVTSDVHLPAVKLRFLDGAKTLLVQEPQRAFAIDLASPPDAKGDYVQHVLASGKASTELAVAPLQSSSGASLQTTGNTASLTAENVAFVELFNIYIASGESLGEDGVWSKPGNATKGLARVGLDGGHDIAWSGDGKKLFWLLGPYLHALEVSKLHSCSSAIREDQSTFGIDCVRHLLHVQELNARYQTEKARIRREALAASNQPYLAVRNATLLTMHHGNEAEDLMSGATLVMRDGLFETVGLDGDVTIPQGAKVINAQRGYVVPGFIDAHAHWGGAIATPVPAVSWEMETFLAYGCTTMHNPMLDNRDGYVERERIESGKMLGPRLYHTGTPIYGAGAPFHQDIADEAEAHSALVRIKVEGGASSFSYKNYQLPTRAARQRLLLAAKNLSMLAVPEGGMNWDWDITYIIDGMATIEHALPVPVLYDDILTLFALSGTGYTPTHIVNFGGTLGEQLVWATRNVAEDPKLRRFVRHDILAGVIESTARPKSSYALFNTSSSAAELVKRGLEANIGAHGEPPLGLNYHAEMAFARAGGLANYETLRSATRSGARSLGLFSSIGSLTPGKLADFVVYPPGVDLLSADVEGFMTLTSEIQYVARGGRLWEAASMVEVWPVKGRKQERVRLNL</sequence>
<dbReference type="HOGENOM" id="CLU_003547_0_0_1"/>
<dbReference type="PANTHER" id="PTHR43135">
    <property type="entry name" value="ALPHA-D-RIBOSE 1-METHYLPHOSPHONATE 5-TRIPHOSPHATE DIPHOSPHATASE"/>
    <property type="match status" value="1"/>
</dbReference>